<dbReference type="RefSeq" id="WP_313979858.1">
    <property type="nucleotide sequence ID" value="NZ_JASJOS010000006.1"/>
</dbReference>
<evidence type="ECO:0000256" key="1">
    <source>
        <dbReference type="SAM" id="Phobius"/>
    </source>
</evidence>
<comment type="caution">
    <text evidence="2">The sequence shown here is derived from an EMBL/GenBank/DDBJ whole genome shotgun (WGS) entry which is preliminary data.</text>
</comment>
<feature type="transmembrane region" description="Helical" evidence="1">
    <location>
        <begin position="55"/>
        <end position="75"/>
    </location>
</feature>
<keyword evidence="1" id="KW-0472">Membrane</keyword>
<reference evidence="2" key="1">
    <citation type="submission" date="2023-05" db="EMBL/GenBank/DDBJ databases">
        <authorList>
            <person name="Zhang X."/>
        </authorList>
    </citation>
    <scope>NUCLEOTIDE SEQUENCE</scope>
    <source>
        <strain evidence="2">YF14B1</strain>
    </source>
</reference>
<keyword evidence="1" id="KW-0812">Transmembrane</keyword>
<protein>
    <submittedName>
        <fullName evidence="2">Uncharacterized protein</fullName>
    </submittedName>
</protein>
<keyword evidence="1" id="KW-1133">Transmembrane helix</keyword>
<feature type="transmembrane region" description="Helical" evidence="1">
    <location>
        <begin position="23"/>
        <end position="49"/>
    </location>
</feature>
<dbReference type="EMBL" id="JASJOS010000006">
    <property type="protein sequence ID" value="MDJ1481709.1"/>
    <property type="molecule type" value="Genomic_DNA"/>
</dbReference>
<accession>A0AAE3U6D3</accession>
<dbReference type="AlphaFoldDB" id="A0AAE3U6D3"/>
<evidence type="ECO:0000313" key="3">
    <source>
        <dbReference type="Proteomes" id="UP001241110"/>
    </source>
</evidence>
<organism evidence="2 3">
    <name type="scientific">Xanthocytophaga flava</name>
    <dbReference type="NCBI Taxonomy" id="3048013"/>
    <lineage>
        <taxon>Bacteria</taxon>
        <taxon>Pseudomonadati</taxon>
        <taxon>Bacteroidota</taxon>
        <taxon>Cytophagia</taxon>
        <taxon>Cytophagales</taxon>
        <taxon>Rhodocytophagaceae</taxon>
        <taxon>Xanthocytophaga</taxon>
    </lineage>
</organism>
<evidence type="ECO:0000313" key="2">
    <source>
        <dbReference type="EMBL" id="MDJ1481709.1"/>
    </source>
</evidence>
<sequence>MTKEIKKVGDSKQITVSKQVKRAIYLLVLLSFIYGVFLPGILCRILIATSKAEKVTVVVMFTLGVMLTILLDWYVVNSKNKRMQMILALPCFVFTVISLLLLWIFIQGILFTLNGYRLTSHTIDAICVFFV</sequence>
<name>A0AAE3U6D3_9BACT</name>
<feature type="transmembrane region" description="Helical" evidence="1">
    <location>
        <begin position="87"/>
        <end position="110"/>
    </location>
</feature>
<dbReference type="Proteomes" id="UP001241110">
    <property type="component" value="Unassembled WGS sequence"/>
</dbReference>
<gene>
    <name evidence="2" type="ORF">QNI16_14510</name>
</gene>
<proteinExistence type="predicted"/>